<evidence type="ECO:0000313" key="2">
    <source>
        <dbReference type="EMBL" id="TWB47310.1"/>
    </source>
</evidence>
<dbReference type="OrthoDB" id="7267639at2"/>
<keyword evidence="1" id="KW-0472">Membrane</keyword>
<sequence>MAEAKSASAIISPQATSEIEAAYQAATAFSVHEAERLILSEETLRGLALDEALFGRVALDEQGLTACMQINLLHPARELRNRWKQLENNFLTAFQPFRSAVDAVDNLYAEIEAIKEKGREAVEMIEERARTNRDYIDAENNFKSVEQRFKQISMREGMREPNMMAYSPIYWLLLLAIGVAEWLINYETFFQFFHVPAMAAGTTIILGLLLAFSAHGHGTILRQWTVRFGPDRDIGDRWGEYRMLCLSSLALIIVIGAAGGSRYVWALNAIAALPTENIIPGVIVLEINPLRDVTLSLLGNVGAWIVGVFIAYLFHDKNPDLMSWTRQFRQAHKRFHTLRRGVEEEIKIAKARTEKAVQAQINSADVQSKAVENQRNQRAQIANHGAGVMMGITRSIEHNIKLYQNILAQIVLSEKGNVGLYMGEKTLTPFEYKAMKIKIDLEAI</sequence>
<dbReference type="EMBL" id="VITT01000035">
    <property type="protein sequence ID" value="TWB47310.1"/>
    <property type="molecule type" value="Genomic_DNA"/>
</dbReference>
<dbReference type="Proteomes" id="UP000318050">
    <property type="component" value="Unassembled WGS sequence"/>
</dbReference>
<feature type="transmembrane region" description="Helical" evidence="1">
    <location>
        <begin position="163"/>
        <end position="184"/>
    </location>
</feature>
<keyword evidence="1" id="KW-0812">Transmembrane</keyword>
<protein>
    <submittedName>
        <fullName evidence="2">Uncharacterized protein</fullName>
    </submittedName>
</protein>
<accession>A0A560HQG4</accession>
<name>A0A560HQG4_9PROT</name>
<feature type="transmembrane region" description="Helical" evidence="1">
    <location>
        <begin position="244"/>
        <end position="265"/>
    </location>
</feature>
<reference evidence="2 3" key="1">
    <citation type="submission" date="2019-06" db="EMBL/GenBank/DDBJ databases">
        <title>Genomic Encyclopedia of Type Strains, Phase IV (KMG-V): Genome sequencing to study the core and pangenomes of soil and plant-associated prokaryotes.</title>
        <authorList>
            <person name="Whitman W."/>
        </authorList>
    </citation>
    <scope>NUCLEOTIDE SEQUENCE [LARGE SCALE GENOMIC DNA]</scope>
    <source>
        <strain evidence="2 3">BR 11140</strain>
    </source>
</reference>
<evidence type="ECO:0000256" key="1">
    <source>
        <dbReference type="SAM" id="Phobius"/>
    </source>
</evidence>
<keyword evidence="1" id="KW-1133">Transmembrane helix</keyword>
<proteinExistence type="predicted"/>
<gene>
    <name evidence="2" type="ORF">FBZ92_13532</name>
</gene>
<feature type="transmembrane region" description="Helical" evidence="1">
    <location>
        <begin position="293"/>
        <end position="314"/>
    </location>
</feature>
<dbReference type="AlphaFoldDB" id="A0A560HQG4"/>
<feature type="transmembrane region" description="Helical" evidence="1">
    <location>
        <begin position="190"/>
        <end position="212"/>
    </location>
</feature>
<organism evidence="2 3">
    <name type="scientific">Nitrospirillum amazonense</name>
    <dbReference type="NCBI Taxonomy" id="28077"/>
    <lineage>
        <taxon>Bacteria</taxon>
        <taxon>Pseudomonadati</taxon>
        <taxon>Pseudomonadota</taxon>
        <taxon>Alphaproteobacteria</taxon>
        <taxon>Rhodospirillales</taxon>
        <taxon>Azospirillaceae</taxon>
        <taxon>Nitrospirillum</taxon>
    </lineage>
</organism>
<evidence type="ECO:0000313" key="3">
    <source>
        <dbReference type="Proteomes" id="UP000318050"/>
    </source>
</evidence>
<comment type="caution">
    <text evidence="2">The sequence shown here is derived from an EMBL/GenBank/DDBJ whole genome shotgun (WGS) entry which is preliminary data.</text>
</comment>